<dbReference type="EMBL" id="KQ965781">
    <property type="protein sequence ID" value="KXS13166.1"/>
    <property type="molecule type" value="Genomic_DNA"/>
</dbReference>
<feature type="region of interest" description="Disordered" evidence="1">
    <location>
        <begin position="229"/>
        <end position="299"/>
    </location>
</feature>
<evidence type="ECO:0000256" key="1">
    <source>
        <dbReference type="SAM" id="MobiDB-lite"/>
    </source>
</evidence>
<protein>
    <submittedName>
        <fullName evidence="2">Uncharacterized protein</fullName>
    </submittedName>
</protein>
<feature type="compositionally biased region" description="Low complexity" evidence="1">
    <location>
        <begin position="168"/>
        <end position="177"/>
    </location>
</feature>
<reference evidence="2 3" key="1">
    <citation type="journal article" date="2015" name="Genome Biol. Evol.">
        <title>Phylogenomic analyses indicate that early fungi evolved digesting cell walls of algal ancestors of land plants.</title>
        <authorList>
            <person name="Chang Y."/>
            <person name="Wang S."/>
            <person name="Sekimoto S."/>
            <person name="Aerts A.L."/>
            <person name="Choi C."/>
            <person name="Clum A."/>
            <person name="LaButti K.M."/>
            <person name="Lindquist E.A."/>
            <person name="Yee Ngan C."/>
            <person name="Ohm R.A."/>
            <person name="Salamov A.A."/>
            <person name="Grigoriev I.V."/>
            <person name="Spatafora J.W."/>
            <person name="Berbee M.L."/>
        </authorList>
    </citation>
    <scope>NUCLEOTIDE SEQUENCE [LARGE SCALE GENOMIC DNA]</scope>
    <source>
        <strain evidence="2 3">JEL478</strain>
    </source>
</reference>
<dbReference type="OrthoDB" id="2182983at2759"/>
<gene>
    <name evidence="2" type="ORF">M427DRAFT_45906</name>
</gene>
<name>A0A139A8P2_GONPJ</name>
<sequence>MSPVFRCFPHGSTAGSQVVSEPSSCSGVSNDALVNVFELPLPDGVRPSKNPVMPFEKLDEVNPANQYRLWTVEKMESLRVRTFSAPTPLPGFYPATYEQWDHISGGVPSQHIPPAADRVPIFNAGSSSNLEQHAPSPVSSGLGGMSPPAGPTSLPAHRRTNSGGSAITTASSLRVTTRRTSTFDGTALEPPMFQQLNTPPLTPIVMTQPPPRSNSRQFVSAQHPNLWGGGPVHLFNQPFTAESDSELERPSSSMQTTNPSPRGVLKNKSSPAFLPRSLSGGTATNSSGSTAIQNQSPWR</sequence>
<dbReference type="AlphaFoldDB" id="A0A139A8P2"/>
<organism evidence="2 3">
    <name type="scientific">Gonapodya prolifera (strain JEL478)</name>
    <name type="common">Monoblepharis prolifera</name>
    <dbReference type="NCBI Taxonomy" id="1344416"/>
    <lineage>
        <taxon>Eukaryota</taxon>
        <taxon>Fungi</taxon>
        <taxon>Fungi incertae sedis</taxon>
        <taxon>Chytridiomycota</taxon>
        <taxon>Chytridiomycota incertae sedis</taxon>
        <taxon>Monoblepharidomycetes</taxon>
        <taxon>Monoblepharidales</taxon>
        <taxon>Gonapodyaceae</taxon>
        <taxon>Gonapodya</taxon>
    </lineage>
</organism>
<keyword evidence="3" id="KW-1185">Reference proteome</keyword>
<dbReference type="Proteomes" id="UP000070544">
    <property type="component" value="Unassembled WGS sequence"/>
</dbReference>
<feature type="compositionally biased region" description="Polar residues" evidence="1">
    <location>
        <begin position="250"/>
        <end position="260"/>
    </location>
</feature>
<evidence type="ECO:0000313" key="3">
    <source>
        <dbReference type="Proteomes" id="UP000070544"/>
    </source>
</evidence>
<accession>A0A139A8P2</accession>
<evidence type="ECO:0000313" key="2">
    <source>
        <dbReference type="EMBL" id="KXS13166.1"/>
    </source>
</evidence>
<feature type="compositionally biased region" description="Low complexity" evidence="1">
    <location>
        <begin position="277"/>
        <end position="290"/>
    </location>
</feature>
<feature type="region of interest" description="Disordered" evidence="1">
    <location>
        <begin position="125"/>
        <end position="177"/>
    </location>
</feature>
<proteinExistence type="predicted"/>